<evidence type="ECO:0000313" key="4">
    <source>
        <dbReference type="Proteomes" id="UP001589692"/>
    </source>
</evidence>
<keyword evidence="2" id="KW-0560">Oxidoreductase</keyword>
<dbReference type="EMBL" id="JBHMAA010000043">
    <property type="protein sequence ID" value="MFB9952958.1"/>
    <property type="molecule type" value="Genomic_DNA"/>
</dbReference>
<evidence type="ECO:0000313" key="3">
    <source>
        <dbReference type="EMBL" id="MFB9952958.1"/>
    </source>
</evidence>
<dbReference type="InterPro" id="IPR036111">
    <property type="entry name" value="Mal/L-sulfo/L-lacto_DH-like_sf"/>
</dbReference>
<dbReference type="InterPro" id="IPR043143">
    <property type="entry name" value="Mal/L-sulf/L-lact_DH-like_NADP"/>
</dbReference>
<sequence>MSDTVTITVAEAINLSMTILRRTGLSEAQCDAVSDVVVRTQIDDCHSHGLYRLLGCVHSIAVGRINKTAEPKLSDMAPGIVRVDADHGFSSLAYRAGIDAVVAKARVQGLAALAINNCYHFSALWPEVEPLADQGLAAIALTPSHSWVAPAGGTQPVFGTNPFAFAWPRPGQHPFVFDFATSATARGEIELHRRAGKPIADGLALDDKGSPTTDPTEALKGAMLTFGGHKGSALSTMVELLAGPLIGDMLSIESKADDAQIGASPLHGELILVFDPESFLAGALGENLARAELLFDAITGQGARLPSQRRYEARERNQRGGLTIPAALFGELLELAGLAPASGTFRQTA</sequence>
<dbReference type="Gene3D" id="1.10.1530.10">
    <property type="match status" value="1"/>
</dbReference>
<keyword evidence="4" id="KW-1185">Reference proteome</keyword>
<accession>A0ABV6AUG2</accession>
<protein>
    <submittedName>
        <fullName evidence="3">Ldh family oxidoreductase</fullName>
    </submittedName>
</protein>
<reference evidence="3 4" key="1">
    <citation type="submission" date="2024-09" db="EMBL/GenBank/DDBJ databases">
        <authorList>
            <person name="Sun Q."/>
            <person name="Mori K."/>
        </authorList>
    </citation>
    <scope>NUCLEOTIDE SEQUENCE [LARGE SCALE GENOMIC DNA]</scope>
    <source>
        <strain evidence="3 4">TBRC 4938</strain>
    </source>
</reference>
<name>A0ABV6AUG2_9HYPH</name>
<comment type="caution">
    <text evidence="3">The sequence shown here is derived from an EMBL/GenBank/DDBJ whole genome shotgun (WGS) entry which is preliminary data.</text>
</comment>
<dbReference type="Pfam" id="PF02615">
    <property type="entry name" value="Ldh_2"/>
    <property type="match status" value="1"/>
</dbReference>
<gene>
    <name evidence="3" type="ORF">ACFFP0_29295</name>
</gene>
<dbReference type="SUPFAM" id="SSF89733">
    <property type="entry name" value="L-sulfolactate dehydrogenase-like"/>
    <property type="match status" value="1"/>
</dbReference>
<organism evidence="3 4">
    <name type="scientific">Rhizobium puerariae</name>
    <dbReference type="NCBI Taxonomy" id="1585791"/>
    <lineage>
        <taxon>Bacteria</taxon>
        <taxon>Pseudomonadati</taxon>
        <taxon>Pseudomonadota</taxon>
        <taxon>Alphaproteobacteria</taxon>
        <taxon>Hyphomicrobiales</taxon>
        <taxon>Rhizobiaceae</taxon>
        <taxon>Rhizobium/Agrobacterium group</taxon>
        <taxon>Rhizobium</taxon>
    </lineage>
</organism>
<dbReference type="PANTHER" id="PTHR11091">
    <property type="entry name" value="OXIDOREDUCTASE-RELATED"/>
    <property type="match status" value="1"/>
</dbReference>
<dbReference type="RefSeq" id="WP_377265758.1">
    <property type="nucleotide sequence ID" value="NZ_JBHMAA010000043.1"/>
</dbReference>
<comment type="similarity">
    <text evidence="1">Belongs to the LDH2/MDH2 oxidoreductase family.</text>
</comment>
<evidence type="ECO:0000256" key="2">
    <source>
        <dbReference type="ARBA" id="ARBA00023002"/>
    </source>
</evidence>
<dbReference type="Gene3D" id="3.30.1370.60">
    <property type="entry name" value="Hypothetical oxidoreductase yiak, domain 2"/>
    <property type="match status" value="1"/>
</dbReference>
<dbReference type="Proteomes" id="UP001589692">
    <property type="component" value="Unassembled WGS sequence"/>
</dbReference>
<dbReference type="InterPro" id="IPR043144">
    <property type="entry name" value="Mal/L-sulf/L-lact_DH-like_ah"/>
</dbReference>
<proteinExistence type="inferred from homology"/>
<dbReference type="InterPro" id="IPR003767">
    <property type="entry name" value="Malate/L-lactate_DH-like"/>
</dbReference>
<dbReference type="PANTHER" id="PTHR11091:SF0">
    <property type="entry name" value="MALATE DEHYDROGENASE"/>
    <property type="match status" value="1"/>
</dbReference>
<evidence type="ECO:0000256" key="1">
    <source>
        <dbReference type="ARBA" id="ARBA00006056"/>
    </source>
</evidence>